<dbReference type="InterPro" id="IPR050952">
    <property type="entry name" value="TRIM-NHL_E3_ligases"/>
</dbReference>
<feature type="region of interest" description="Disordered" evidence="1">
    <location>
        <begin position="108"/>
        <end position="130"/>
    </location>
</feature>
<evidence type="ECO:0000313" key="2">
    <source>
        <dbReference type="EMBL" id="WAR21074.1"/>
    </source>
</evidence>
<gene>
    <name evidence="2" type="ORF">MAR_015048</name>
</gene>
<evidence type="ECO:0000313" key="3">
    <source>
        <dbReference type="Proteomes" id="UP001164746"/>
    </source>
</evidence>
<dbReference type="PANTHER" id="PTHR24104:SF25">
    <property type="entry name" value="PROTEIN LIN-41"/>
    <property type="match status" value="1"/>
</dbReference>
<feature type="compositionally biased region" description="Basic and acidic residues" evidence="1">
    <location>
        <begin position="63"/>
        <end position="76"/>
    </location>
</feature>
<evidence type="ECO:0000256" key="1">
    <source>
        <dbReference type="SAM" id="MobiDB-lite"/>
    </source>
</evidence>
<accession>A0ABY7FIB9</accession>
<dbReference type="PANTHER" id="PTHR24104">
    <property type="entry name" value="E3 UBIQUITIN-PROTEIN LIGASE NHLRC1-RELATED"/>
    <property type="match status" value="1"/>
</dbReference>
<protein>
    <submittedName>
        <fullName evidence="2">Uncharacterized protein</fullName>
    </submittedName>
</protein>
<proteinExistence type="predicted"/>
<reference evidence="2" key="1">
    <citation type="submission" date="2022-11" db="EMBL/GenBank/DDBJ databases">
        <title>Centuries of genome instability and evolution in soft-shell clam transmissible cancer (bioRxiv).</title>
        <authorList>
            <person name="Hart S.F.M."/>
            <person name="Yonemitsu M.A."/>
            <person name="Giersch R.M."/>
            <person name="Beal B.F."/>
            <person name="Arriagada G."/>
            <person name="Davis B.W."/>
            <person name="Ostrander E.A."/>
            <person name="Goff S.P."/>
            <person name="Metzger M.J."/>
        </authorList>
    </citation>
    <scope>NUCLEOTIDE SEQUENCE</scope>
    <source>
        <strain evidence="2">MELC-2E11</strain>
        <tissue evidence="2">Siphon/mantle</tissue>
    </source>
</reference>
<feature type="region of interest" description="Disordered" evidence="1">
    <location>
        <begin position="1"/>
        <end position="27"/>
    </location>
</feature>
<dbReference type="InterPro" id="IPR011042">
    <property type="entry name" value="6-blade_b-propeller_TolB-like"/>
</dbReference>
<dbReference type="SUPFAM" id="SSF101898">
    <property type="entry name" value="NHL repeat"/>
    <property type="match status" value="1"/>
</dbReference>
<sequence>MAGKRLHTNLSSTVSLEPQDNGISPVGSRSRNIIELELADMNPPGSPGTRTGKFAYDETETKIGELSGSHDKDAHGNRNKRKAKSTSSQPVFVISFPNKPSTQVNIGAASSGKVSMQQQNEDEPRQSTAASMVSNLSSDVEIPLPNDSRMSQLSEITHTSLTPEGPYEEEVDFYCVDHGLLVTGKSVVEAEHVGCQHVLPAHEWAEAQAMEKERTNTEARLRQFDMFAGRMIDERDDLKHQLSNDKEEVSNQFLDVMEDVIAFLLSKQKQFMRQLDELHNKHIKQIDGQIKRCQKIQEETSDSLKILEASDPISDEFKVLKRKLQMKCPVYEEILRRDFNMAMRIDYEFRQDPWVEQLFNNLSSIGDVIARPRPSQLPGFLSFSKIADYSKKNVANMSTCEATSAADENSCCFTGSCFIPGGRIILADWNNACLKLFNNKGVLTHRLDLPNNPWDVKLLPENRVVVTVPGEQTVLMVEHSLDKGMEIVDSFHTKCECWAVTPIEGGRLAMTCDPWSKQPYVNVYNLNGKLLSFYKKDSNDNALFSYPEHITTDHHEQVLYISDSRKGCVVALTLSGCLLFRYSHKNLMSPVGITSDYQGNIYICGKESHNVHQVSKSGELIRILFDKVISSPRTICLEPEGERIVVTGVGNDNCNDFVIATLE</sequence>
<dbReference type="Proteomes" id="UP001164746">
    <property type="component" value="Chromosome 12"/>
</dbReference>
<dbReference type="Gene3D" id="2.120.10.30">
    <property type="entry name" value="TolB, C-terminal domain"/>
    <property type="match status" value="1"/>
</dbReference>
<keyword evidence="3" id="KW-1185">Reference proteome</keyword>
<organism evidence="2 3">
    <name type="scientific">Mya arenaria</name>
    <name type="common">Soft-shell clam</name>
    <dbReference type="NCBI Taxonomy" id="6604"/>
    <lineage>
        <taxon>Eukaryota</taxon>
        <taxon>Metazoa</taxon>
        <taxon>Spiralia</taxon>
        <taxon>Lophotrochozoa</taxon>
        <taxon>Mollusca</taxon>
        <taxon>Bivalvia</taxon>
        <taxon>Autobranchia</taxon>
        <taxon>Heteroconchia</taxon>
        <taxon>Euheterodonta</taxon>
        <taxon>Imparidentia</taxon>
        <taxon>Neoheterodontei</taxon>
        <taxon>Myida</taxon>
        <taxon>Myoidea</taxon>
        <taxon>Myidae</taxon>
        <taxon>Mya</taxon>
    </lineage>
</organism>
<feature type="region of interest" description="Disordered" evidence="1">
    <location>
        <begin position="63"/>
        <end position="91"/>
    </location>
</feature>
<feature type="compositionally biased region" description="Polar residues" evidence="1">
    <location>
        <begin position="8"/>
        <end position="27"/>
    </location>
</feature>
<dbReference type="EMBL" id="CP111023">
    <property type="protein sequence ID" value="WAR21074.1"/>
    <property type="molecule type" value="Genomic_DNA"/>
</dbReference>
<name>A0ABY7FIB9_MYAAR</name>